<dbReference type="Pfam" id="PF01593">
    <property type="entry name" value="Amino_oxidase"/>
    <property type="match status" value="1"/>
</dbReference>
<dbReference type="InterPro" id="IPR002937">
    <property type="entry name" value="Amino_oxidase"/>
</dbReference>
<keyword evidence="4" id="KW-1185">Reference proteome</keyword>
<comment type="caution">
    <text evidence="3">The sequence shown here is derived from an EMBL/GenBank/DDBJ whole genome shotgun (WGS) entry which is preliminary data.</text>
</comment>
<dbReference type="Proteomes" id="UP000559256">
    <property type="component" value="Unassembled WGS sequence"/>
</dbReference>
<reference evidence="3 4" key="1">
    <citation type="journal article" date="2020" name="ISME J.">
        <title>Uncovering the hidden diversity of litter-decomposition mechanisms in mushroom-forming fungi.</title>
        <authorList>
            <person name="Floudas D."/>
            <person name="Bentzer J."/>
            <person name="Ahren D."/>
            <person name="Johansson T."/>
            <person name="Persson P."/>
            <person name="Tunlid A."/>
        </authorList>
    </citation>
    <scope>NUCLEOTIDE SEQUENCE [LARGE SCALE GENOMIC DNA]</scope>
    <source>
        <strain evidence="3 4">CBS 291.85</strain>
    </source>
</reference>
<dbReference type="GO" id="GO:0016491">
    <property type="term" value="F:oxidoreductase activity"/>
    <property type="evidence" value="ECO:0007669"/>
    <property type="project" value="InterPro"/>
</dbReference>
<dbReference type="SUPFAM" id="SSF51905">
    <property type="entry name" value="FAD/NAD(P)-binding domain"/>
    <property type="match status" value="1"/>
</dbReference>
<accession>A0A8H5FPI2</accession>
<organism evidence="3 4">
    <name type="scientific">Tetrapyrgos nigripes</name>
    <dbReference type="NCBI Taxonomy" id="182062"/>
    <lineage>
        <taxon>Eukaryota</taxon>
        <taxon>Fungi</taxon>
        <taxon>Dikarya</taxon>
        <taxon>Basidiomycota</taxon>
        <taxon>Agaricomycotina</taxon>
        <taxon>Agaricomycetes</taxon>
        <taxon>Agaricomycetidae</taxon>
        <taxon>Agaricales</taxon>
        <taxon>Marasmiineae</taxon>
        <taxon>Marasmiaceae</taxon>
        <taxon>Tetrapyrgos</taxon>
    </lineage>
</organism>
<dbReference type="SUPFAM" id="SSF54373">
    <property type="entry name" value="FAD-linked reductases, C-terminal domain"/>
    <property type="match status" value="1"/>
</dbReference>
<dbReference type="PANTHER" id="PTHR10742:SF313">
    <property type="entry name" value="AMINE OXIDASE"/>
    <property type="match status" value="1"/>
</dbReference>
<dbReference type="PANTHER" id="PTHR10742">
    <property type="entry name" value="FLAVIN MONOAMINE OXIDASE"/>
    <property type="match status" value="1"/>
</dbReference>
<evidence type="ECO:0000256" key="1">
    <source>
        <dbReference type="SAM" id="SignalP"/>
    </source>
</evidence>
<protein>
    <recommendedName>
        <fullName evidence="2">Amine oxidase domain-containing protein</fullName>
    </recommendedName>
</protein>
<gene>
    <name evidence="3" type="ORF">D9758_012141</name>
</gene>
<sequence length="560" mass="62366">MRRGLFSASVLVGVASSPHMRQQSFTLLSLCWILPIVCPPPAALSDNPTTQDGADGLCQKTSVVILGAGVAGITAAQALSNQSIHDFIIVERNDYIGGRVAHTNFGFQPDGSPYTVELGANWVQGLGSEGGPENPIWTLAKIYNITNHFSNYSDILTYNETGAVDYTDLFDVFEDAYSIAEQTAGVYLRDNLQDTTMRVGMSISGWKPKKNMAAQAVEWWELDWETAQNPDSSAFVFGIVGFNSTFYQFSGENNFVFDERGFNAFIIGEASTFLRQNDSRLLLNTEVKNVTYSSDEVIIHNADGTCISASYAICTFSLGVLQNDVVPFNPPLPTWKRTAIESFHMGTYTKIFFQFNETFWDPDTQFFLYADPNQRGYFPVWQSLSTPGFLPGSNIIFVTVVGEESYRVEQQSDEETQAEAMAVLHQMFPEKNIPDPIAFMYPRWSLEPWAHGSYSDWATGVTLERHQNLRTNVDRLWFAGEAYSAEYFGFLQGAWFEGRDVGSRIAGLLGKECTNEDVNGNSAGACGPMKRYQVLHGTTREEEYDIANGWSASSFLTFGF</sequence>
<dbReference type="Gene3D" id="3.50.50.60">
    <property type="entry name" value="FAD/NAD(P)-binding domain"/>
    <property type="match status" value="1"/>
</dbReference>
<dbReference type="Gene3D" id="3.90.660.10">
    <property type="match status" value="1"/>
</dbReference>
<dbReference type="InterPro" id="IPR036188">
    <property type="entry name" value="FAD/NAD-bd_sf"/>
</dbReference>
<dbReference type="GO" id="GO:0006598">
    <property type="term" value="P:polyamine catabolic process"/>
    <property type="evidence" value="ECO:0007669"/>
    <property type="project" value="TreeGrafter"/>
</dbReference>
<evidence type="ECO:0000259" key="2">
    <source>
        <dbReference type="Pfam" id="PF01593"/>
    </source>
</evidence>
<dbReference type="EMBL" id="JAACJM010000131">
    <property type="protein sequence ID" value="KAF5343933.1"/>
    <property type="molecule type" value="Genomic_DNA"/>
</dbReference>
<proteinExistence type="predicted"/>
<name>A0A8H5FPI2_9AGAR</name>
<evidence type="ECO:0000313" key="4">
    <source>
        <dbReference type="Proteomes" id="UP000559256"/>
    </source>
</evidence>
<keyword evidence="1" id="KW-0732">Signal</keyword>
<feature type="chain" id="PRO_5034286989" description="Amine oxidase domain-containing protein" evidence="1">
    <location>
        <begin position="46"/>
        <end position="560"/>
    </location>
</feature>
<dbReference type="AlphaFoldDB" id="A0A8H5FPI2"/>
<feature type="domain" description="Amine oxidase" evidence="2">
    <location>
        <begin position="70"/>
        <end position="501"/>
    </location>
</feature>
<dbReference type="OrthoDB" id="5046242at2759"/>
<feature type="signal peptide" evidence="1">
    <location>
        <begin position="1"/>
        <end position="45"/>
    </location>
</feature>
<dbReference type="InterPro" id="IPR050281">
    <property type="entry name" value="Flavin_monoamine_oxidase"/>
</dbReference>
<evidence type="ECO:0000313" key="3">
    <source>
        <dbReference type="EMBL" id="KAF5343933.1"/>
    </source>
</evidence>